<comment type="caution">
    <text evidence="1">The sequence shown here is derived from an EMBL/GenBank/DDBJ whole genome shotgun (WGS) entry which is preliminary data.</text>
</comment>
<dbReference type="SUPFAM" id="SSF101690">
    <property type="entry name" value="PAZ domain"/>
    <property type="match status" value="1"/>
</dbReference>
<dbReference type="Gene3D" id="2.170.260.10">
    <property type="entry name" value="paz domain"/>
    <property type="match status" value="1"/>
</dbReference>
<keyword evidence="2" id="KW-1185">Reference proteome</keyword>
<evidence type="ECO:0008006" key="3">
    <source>
        <dbReference type="Google" id="ProtNLM"/>
    </source>
</evidence>
<evidence type="ECO:0000313" key="1">
    <source>
        <dbReference type="EMBL" id="KAI1700564.1"/>
    </source>
</evidence>
<evidence type="ECO:0000313" key="2">
    <source>
        <dbReference type="Proteomes" id="UP001201812"/>
    </source>
</evidence>
<dbReference type="InterPro" id="IPR036085">
    <property type="entry name" value="PAZ_dom_sf"/>
</dbReference>
<accession>A0AAD4MT80</accession>
<organism evidence="1 2">
    <name type="scientific">Ditylenchus destructor</name>
    <dbReference type="NCBI Taxonomy" id="166010"/>
    <lineage>
        <taxon>Eukaryota</taxon>
        <taxon>Metazoa</taxon>
        <taxon>Ecdysozoa</taxon>
        <taxon>Nematoda</taxon>
        <taxon>Chromadorea</taxon>
        <taxon>Rhabditida</taxon>
        <taxon>Tylenchina</taxon>
        <taxon>Tylenchomorpha</taxon>
        <taxon>Sphaerularioidea</taxon>
        <taxon>Anguinidae</taxon>
        <taxon>Anguininae</taxon>
        <taxon>Ditylenchus</taxon>
    </lineage>
</organism>
<dbReference type="Proteomes" id="UP001201812">
    <property type="component" value="Unassembled WGS sequence"/>
</dbReference>
<gene>
    <name evidence="1" type="ORF">DdX_16631</name>
</gene>
<dbReference type="EMBL" id="JAKKPZ010000141">
    <property type="protein sequence ID" value="KAI1700564.1"/>
    <property type="molecule type" value="Genomic_DNA"/>
</dbReference>
<sequence>MTSLIDSLCIFFQCKPLRLHEILKHPHKREQVRKFFDGKTFRTTYLEHNHNVKFGNLTIQGSDKVFAYEGYLGVTVQQHYYCRHRIRICHATLPCVIVYGPKGHQSYYPLELISMEECGKENTFWQL</sequence>
<reference evidence="1" key="1">
    <citation type="submission" date="2022-01" db="EMBL/GenBank/DDBJ databases">
        <title>Genome Sequence Resource for Two Populations of Ditylenchus destructor, the Migratory Endoparasitic Phytonematode.</title>
        <authorList>
            <person name="Zhang H."/>
            <person name="Lin R."/>
            <person name="Xie B."/>
        </authorList>
    </citation>
    <scope>NUCLEOTIDE SEQUENCE</scope>
    <source>
        <strain evidence="1">BazhouSP</strain>
    </source>
</reference>
<protein>
    <recommendedName>
        <fullName evidence="3">PAZ domain-containing protein</fullName>
    </recommendedName>
</protein>
<dbReference type="AlphaFoldDB" id="A0AAD4MT80"/>
<name>A0AAD4MT80_9BILA</name>
<proteinExistence type="predicted"/>